<evidence type="ECO:0000256" key="5">
    <source>
        <dbReference type="SAM" id="MobiDB-lite"/>
    </source>
</evidence>
<protein>
    <recommendedName>
        <fullName evidence="8">Fms interacting protein</fullName>
    </recommendedName>
</protein>
<keyword evidence="7" id="KW-1185">Reference proteome</keyword>
<feature type="coiled-coil region" evidence="4">
    <location>
        <begin position="152"/>
        <end position="183"/>
    </location>
</feature>
<dbReference type="GO" id="GO:0003729">
    <property type="term" value="F:mRNA binding"/>
    <property type="evidence" value="ECO:0007669"/>
    <property type="project" value="TreeGrafter"/>
</dbReference>
<evidence type="ECO:0000256" key="2">
    <source>
        <dbReference type="ARBA" id="ARBA00008044"/>
    </source>
</evidence>
<evidence type="ECO:0000256" key="1">
    <source>
        <dbReference type="ARBA" id="ARBA00004123"/>
    </source>
</evidence>
<proteinExistence type="inferred from homology"/>
<comment type="subcellular location">
    <subcellularLocation>
        <location evidence="1">Nucleus</location>
    </subcellularLocation>
</comment>
<evidence type="ECO:0000313" key="7">
    <source>
        <dbReference type="Proteomes" id="UP000193067"/>
    </source>
</evidence>
<dbReference type="Pfam" id="PF09766">
    <property type="entry name" value="FmiP_Thoc5"/>
    <property type="match status" value="1"/>
</dbReference>
<comment type="similarity">
    <text evidence="2">Belongs to the THOC5 family.</text>
</comment>
<evidence type="ECO:0000256" key="4">
    <source>
        <dbReference type="SAM" id="Coils"/>
    </source>
</evidence>
<keyword evidence="3" id="KW-0539">Nucleus</keyword>
<dbReference type="GO" id="GO:0006406">
    <property type="term" value="P:mRNA export from nucleus"/>
    <property type="evidence" value="ECO:0007669"/>
    <property type="project" value="TreeGrafter"/>
</dbReference>
<evidence type="ECO:0008006" key="8">
    <source>
        <dbReference type="Google" id="ProtNLM"/>
    </source>
</evidence>
<dbReference type="Proteomes" id="UP000193067">
    <property type="component" value="Unassembled WGS sequence"/>
</dbReference>
<accession>A0A1Y2IT16</accession>
<feature type="region of interest" description="Disordered" evidence="5">
    <location>
        <begin position="202"/>
        <end position="222"/>
    </location>
</feature>
<keyword evidence="4" id="KW-0175">Coiled coil</keyword>
<sequence length="222" mass="24982">MTSTSPTPDADALVLPPAPDSELNALRDLVSSAYLNHDPALVQIRAGALFARLKALNRSANHATRAHKQATADARHEMDQTYLGLQNLLYEKRHLEREIEKCRQFASIYQDIPLHSLDEFTQLAPEEARTEDVLSDEHQLMLNRLSFELSERQRLDQRRRELIKEKEALLKESKVKAATMENVKSHIDSLMKSALEAQKKVSDLVQANPLPTTPNSSTPAPS</sequence>
<organism evidence="6 7">
    <name type="scientific">Trametes coccinea (strain BRFM310)</name>
    <name type="common">Pycnoporus coccineus</name>
    <dbReference type="NCBI Taxonomy" id="1353009"/>
    <lineage>
        <taxon>Eukaryota</taxon>
        <taxon>Fungi</taxon>
        <taxon>Dikarya</taxon>
        <taxon>Basidiomycota</taxon>
        <taxon>Agaricomycotina</taxon>
        <taxon>Agaricomycetes</taxon>
        <taxon>Polyporales</taxon>
        <taxon>Polyporaceae</taxon>
        <taxon>Trametes</taxon>
    </lineage>
</organism>
<dbReference type="GO" id="GO:0000445">
    <property type="term" value="C:THO complex part of transcription export complex"/>
    <property type="evidence" value="ECO:0007669"/>
    <property type="project" value="TreeGrafter"/>
</dbReference>
<dbReference type="PANTHER" id="PTHR13375:SF3">
    <property type="entry name" value="THO COMPLEX SUBUNIT 5 HOMOLOG"/>
    <property type="match status" value="1"/>
</dbReference>
<dbReference type="STRING" id="1353009.A0A1Y2IT16"/>
<name>A0A1Y2IT16_TRAC3</name>
<evidence type="ECO:0000256" key="3">
    <source>
        <dbReference type="ARBA" id="ARBA00023242"/>
    </source>
</evidence>
<dbReference type="AlphaFoldDB" id="A0A1Y2IT16"/>
<feature type="compositionally biased region" description="Low complexity" evidence="5">
    <location>
        <begin position="207"/>
        <end position="222"/>
    </location>
</feature>
<gene>
    <name evidence="6" type="ORF">PYCCODRAFT_141097</name>
</gene>
<reference evidence="6 7" key="1">
    <citation type="journal article" date="2015" name="Biotechnol. Biofuels">
        <title>Enhanced degradation of softwood versus hardwood by the white-rot fungus Pycnoporus coccineus.</title>
        <authorList>
            <person name="Couturier M."/>
            <person name="Navarro D."/>
            <person name="Chevret D."/>
            <person name="Henrissat B."/>
            <person name="Piumi F."/>
            <person name="Ruiz-Duenas F.J."/>
            <person name="Martinez A.T."/>
            <person name="Grigoriev I.V."/>
            <person name="Riley R."/>
            <person name="Lipzen A."/>
            <person name="Berrin J.G."/>
            <person name="Master E.R."/>
            <person name="Rosso M.N."/>
        </authorList>
    </citation>
    <scope>NUCLEOTIDE SEQUENCE [LARGE SCALE GENOMIC DNA]</scope>
    <source>
        <strain evidence="6 7">BRFM310</strain>
    </source>
</reference>
<dbReference type="PANTHER" id="PTHR13375">
    <property type="entry name" value="FMS INTERACTING PROTEIN"/>
    <property type="match status" value="1"/>
</dbReference>
<dbReference type="EMBL" id="KZ084097">
    <property type="protein sequence ID" value="OSD04289.1"/>
    <property type="molecule type" value="Genomic_DNA"/>
</dbReference>
<dbReference type="InterPro" id="IPR019163">
    <property type="entry name" value="THO_Thoc5"/>
</dbReference>
<evidence type="ECO:0000313" key="6">
    <source>
        <dbReference type="EMBL" id="OSD04289.1"/>
    </source>
</evidence>
<dbReference type="OrthoDB" id="20582at2759"/>